<gene>
    <name evidence="14" type="ORF">BCR37DRAFT_349186</name>
</gene>
<dbReference type="InterPro" id="IPR001269">
    <property type="entry name" value="DUS_fam"/>
</dbReference>
<feature type="active site" description="Proton donor" evidence="10">
    <location>
        <position position="102"/>
    </location>
</feature>
<feature type="region of interest" description="Disordered" evidence="12">
    <location>
        <begin position="311"/>
        <end position="331"/>
    </location>
</feature>
<keyword evidence="11" id="KW-0547">Nucleotide-binding</keyword>
<feature type="binding site" evidence="11">
    <location>
        <position position="73"/>
    </location>
    <ligand>
        <name>FMN</name>
        <dbReference type="ChEBI" id="CHEBI:58210"/>
    </ligand>
</feature>
<dbReference type="GO" id="GO:0050660">
    <property type="term" value="F:flavin adenine dinucleotide binding"/>
    <property type="evidence" value="ECO:0007669"/>
    <property type="project" value="InterPro"/>
</dbReference>
<proteinExistence type="inferred from homology"/>
<comment type="cofactor">
    <cofactor evidence="1 9 11">
        <name>FMN</name>
        <dbReference type="ChEBI" id="CHEBI:58210"/>
    </cofactor>
</comment>
<dbReference type="PANTHER" id="PTHR45936">
    <property type="entry name" value="TRNA-DIHYDROURIDINE(20) SYNTHASE [NAD(P)+]-LIKE"/>
    <property type="match status" value="1"/>
</dbReference>
<comment type="catalytic activity">
    <reaction evidence="7">
        <text>a 5,6-dihydrouridine in mRNA + NAD(+) = a uridine in mRNA + NADH + H(+)</text>
        <dbReference type="Rhea" id="RHEA:69851"/>
        <dbReference type="Rhea" id="RHEA-COMP:14658"/>
        <dbReference type="Rhea" id="RHEA-COMP:17789"/>
        <dbReference type="ChEBI" id="CHEBI:15378"/>
        <dbReference type="ChEBI" id="CHEBI:57540"/>
        <dbReference type="ChEBI" id="CHEBI:57945"/>
        <dbReference type="ChEBI" id="CHEBI:65315"/>
        <dbReference type="ChEBI" id="CHEBI:74443"/>
    </reaction>
    <physiologicalReaction direction="right-to-left" evidence="7">
        <dbReference type="Rhea" id="RHEA:69853"/>
    </physiologicalReaction>
</comment>
<keyword evidence="2 9" id="KW-0285">Flavoprotein</keyword>
<keyword evidence="6 9" id="KW-0560">Oxidoreductase</keyword>
<keyword evidence="5 9" id="KW-0819">tRNA processing</keyword>
<evidence type="ECO:0000313" key="14">
    <source>
        <dbReference type="EMBL" id="ORY80306.1"/>
    </source>
</evidence>
<accession>A0A1Y2FAD6</accession>
<evidence type="ECO:0000256" key="3">
    <source>
        <dbReference type="ARBA" id="ARBA00022643"/>
    </source>
</evidence>
<protein>
    <recommendedName>
        <fullName evidence="9">tRNA-dihydrouridine synthase</fullName>
        <ecNumber evidence="9">1.3.1.-</ecNumber>
    </recommendedName>
</protein>
<dbReference type="SUPFAM" id="SSF51395">
    <property type="entry name" value="FMN-linked oxidoreductases"/>
    <property type="match status" value="1"/>
</dbReference>
<dbReference type="EC" id="1.3.1.-" evidence="9"/>
<evidence type="ECO:0000256" key="7">
    <source>
        <dbReference type="ARBA" id="ARBA00048342"/>
    </source>
</evidence>
<dbReference type="GeneID" id="63784505"/>
<dbReference type="EMBL" id="MCFI01000013">
    <property type="protein sequence ID" value="ORY80306.1"/>
    <property type="molecule type" value="Genomic_DNA"/>
</dbReference>
<dbReference type="GO" id="GO:0005737">
    <property type="term" value="C:cytoplasm"/>
    <property type="evidence" value="ECO:0007669"/>
    <property type="project" value="TreeGrafter"/>
</dbReference>
<dbReference type="InterPro" id="IPR018517">
    <property type="entry name" value="tRNA_hU_synthase_CS"/>
</dbReference>
<keyword evidence="15" id="KW-1185">Reference proteome</keyword>
<comment type="caution">
    <text evidence="14">The sequence shown here is derived from an EMBL/GenBank/DDBJ whole genome shotgun (WGS) entry which is preliminary data.</text>
</comment>
<dbReference type="PROSITE" id="PS01136">
    <property type="entry name" value="UPF0034"/>
    <property type="match status" value="1"/>
</dbReference>
<evidence type="ECO:0000256" key="1">
    <source>
        <dbReference type="ARBA" id="ARBA00001917"/>
    </source>
</evidence>
<dbReference type="GO" id="GO:0017150">
    <property type="term" value="F:tRNA dihydrouridine synthase activity"/>
    <property type="evidence" value="ECO:0007669"/>
    <property type="project" value="InterPro"/>
</dbReference>
<dbReference type="OMA" id="GPIRTNS"/>
<dbReference type="CDD" id="cd02801">
    <property type="entry name" value="DUS_like_FMN"/>
    <property type="match status" value="1"/>
</dbReference>
<dbReference type="AlphaFoldDB" id="A0A1Y2FAD6"/>
<evidence type="ECO:0000256" key="10">
    <source>
        <dbReference type="PIRSR" id="PIRSR006621-1"/>
    </source>
</evidence>
<dbReference type="Pfam" id="PF01207">
    <property type="entry name" value="Dus"/>
    <property type="match status" value="1"/>
</dbReference>
<organism evidence="14 15">
    <name type="scientific">Protomyces lactucae-debilis</name>
    <dbReference type="NCBI Taxonomy" id="2754530"/>
    <lineage>
        <taxon>Eukaryota</taxon>
        <taxon>Fungi</taxon>
        <taxon>Dikarya</taxon>
        <taxon>Ascomycota</taxon>
        <taxon>Taphrinomycotina</taxon>
        <taxon>Taphrinomycetes</taxon>
        <taxon>Taphrinales</taxon>
        <taxon>Protomycetaceae</taxon>
        <taxon>Protomyces</taxon>
    </lineage>
</organism>
<dbReference type="GO" id="GO:0106414">
    <property type="term" value="F:mRNA dihydrouridine synthase activity"/>
    <property type="evidence" value="ECO:0007669"/>
    <property type="project" value="RHEA"/>
</dbReference>
<dbReference type="InterPro" id="IPR035587">
    <property type="entry name" value="DUS-like_FMN-bd"/>
</dbReference>
<dbReference type="InterPro" id="IPR052582">
    <property type="entry name" value="tRNA-DUS-like"/>
</dbReference>
<reference evidence="14 15" key="1">
    <citation type="submission" date="2016-07" db="EMBL/GenBank/DDBJ databases">
        <title>Pervasive Adenine N6-methylation of Active Genes in Fungi.</title>
        <authorList>
            <consortium name="DOE Joint Genome Institute"/>
            <person name="Mondo S.J."/>
            <person name="Dannebaum R.O."/>
            <person name="Kuo R.C."/>
            <person name="Labutti K."/>
            <person name="Haridas S."/>
            <person name="Kuo A."/>
            <person name="Salamov A."/>
            <person name="Ahrendt S.R."/>
            <person name="Lipzen A."/>
            <person name="Sullivan W."/>
            <person name="Andreopoulos W.B."/>
            <person name="Clum A."/>
            <person name="Lindquist E."/>
            <person name="Daum C."/>
            <person name="Ramamoorthy G.K."/>
            <person name="Gryganskyi A."/>
            <person name="Culley D."/>
            <person name="Magnuson J.K."/>
            <person name="James T.Y."/>
            <person name="O'Malley M.A."/>
            <person name="Stajich J.E."/>
            <person name="Spatafora J.W."/>
            <person name="Visel A."/>
            <person name="Grigoriev I.V."/>
        </authorList>
    </citation>
    <scope>NUCLEOTIDE SEQUENCE [LARGE SCALE GENOMIC DNA]</scope>
    <source>
        <strain evidence="14 15">12-1054</strain>
    </source>
</reference>
<evidence type="ECO:0000313" key="15">
    <source>
        <dbReference type="Proteomes" id="UP000193685"/>
    </source>
</evidence>
<dbReference type="PIRSF" id="PIRSF006621">
    <property type="entry name" value="Dus"/>
    <property type="match status" value="1"/>
</dbReference>
<comment type="catalytic activity">
    <reaction evidence="8">
        <text>a 5,6-dihydrouridine in mRNA + NADP(+) = a uridine in mRNA + NADPH + H(+)</text>
        <dbReference type="Rhea" id="RHEA:69855"/>
        <dbReference type="Rhea" id="RHEA-COMP:14658"/>
        <dbReference type="Rhea" id="RHEA-COMP:17789"/>
        <dbReference type="ChEBI" id="CHEBI:15378"/>
        <dbReference type="ChEBI" id="CHEBI:57783"/>
        <dbReference type="ChEBI" id="CHEBI:58349"/>
        <dbReference type="ChEBI" id="CHEBI:65315"/>
        <dbReference type="ChEBI" id="CHEBI:74443"/>
    </reaction>
    <physiologicalReaction direction="right-to-left" evidence="8">
        <dbReference type="Rhea" id="RHEA:69857"/>
    </physiologicalReaction>
</comment>
<evidence type="ECO:0000256" key="9">
    <source>
        <dbReference type="PIRNR" id="PIRNR006621"/>
    </source>
</evidence>
<feature type="compositionally biased region" description="Basic and acidic residues" evidence="12">
    <location>
        <begin position="311"/>
        <end position="325"/>
    </location>
</feature>
<dbReference type="RefSeq" id="XP_040724194.1">
    <property type="nucleotide sequence ID" value="XM_040867906.1"/>
</dbReference>
<name>A0A1Y2FAD6_PROLT</name>
<feature type="binding site" evidence="11">
    <location>
        <begin position="231"/>
        <end position="232"/>
    </location>
    <ligand>
        <name>FMN</name>
        <dbReference type="ChEBI" id="CHEBI:58210"/>
    </ligand>
</feature>
<dbReference type="PANTHER" id="PTHR45936:SF1">
    <property type="entry name" value="TRNA-DIHYDROURIDINE(20) SYNTHASE [NAD(P)+]-LIKE"/>
    <property type="match status" value="1"/>
</dbReference>
<evidence type="ECO:0000256" key="2">
    <source>
        <dbReference type="ARBA" id="ARBA00022630"/>
    </source>
</evidence>
<evidence type="ECO:0000256" key="8">
    <source>
        <dbReference type="ARBA" id="ARBA00049447"/>
    </source>
</evidence>
<keyword evidence="4" id="KW-0507">mRNA processing</keyword>
<keyword evidence="3 9" id="KW-0288">FMN</keyword>
<evidence type="ECO:0000259" key="13">
    <source>
        <dbReference type="Pfam" id="PF01207"/>
    </source>
</evidence>
<sequence>MVRISEIPTRLLALKYGADIVWGPEIVDKALITEPPAERVVNEKLGCIDFVKMPKNQVIFRTHPLEKQRLVFQLGSGTPALAVQAAKLVAKDVAAIDLNCGCPKPFSTTGGMGSVLLSDVDRLCAILVALVTEVGKPFGIGISAKIRLLDDEAATEAMVRRICKTGIIGLTIHLRTVPMRPREPALRARLARLVEVCKEEKVVLLANGDVKDRDEALAVMAESGVDGIMIARGAEHNPSCFRSSTEGGPLDTFQLARELLRTAEEYDNAPANTKYILLRILADKSKTAAYRKCQSAKGYAELKEALMVEEEKPKPTRRFASESARKTAAVA</sequence>
<evidence type="ECO:0000256" key="4">
    <source>
        <dbReference type="ARBA" id="ARBA00022664"/>
    </source>
</evidence>
<comment type="function">
    <text evidence="9">Catalyzes the synthesis of dihydrouridine, a modified base found in the D-loop of most tRNAs.</text>
</comment>
<dbReference type="Proteomes" id="UP000193685">
    <property type="component" value="Unassembled WGS sequence"/>
</dbReference>
<evidence type="ECO:0000256" key="6">
    <source>
        <dbReference type="ARBA" id="ARBA00023002"/>
    </source>
</evidence>
<dbReference type="Gene3D" id="3.20.20.70">
    <property type="entry name" value="Aldolase class I"/>
    <property type="match status" value="1"/>
</dbReference>
<feature type="domain" description="DUS-like FMN-binding" evidence="13">
    <location>
        <begin position="55"/>
        <end position="248"/>
    </location>
</feature>
<feature type="binding site" evidence="11">
    <location>
        <position position="173"/>
    </location>
    <ligand>
        <name>FMN</name>
        <dbReference type="ChEBI" id="CHEBI:58210"/>
    </ligand>
</feature>
<dbReference type="STRING" id="56484.A0A1Y2FAD6"/>
<evidence type="ECO:0000256" key="5">
    <source>
        <dbReference type="ARBA" id="ARBA00022694"/>
    </source>
</evidence>
<dbReference type="OrthoDB" id="10262250at2759"/>
<dbReference type="GO" id="GO:0006397">
    <property type="term" value="P:mRNA processing"/>
    <property type="evidence" value="ECO:0007669"/>
    <property type="project" value="UniProtKB-KW"/>
</dbReference>
<dbReference type="InterPro" id="IPR013785">
    <property type="entry name" value="Aldolase_TIM"/>
</dbReference>
<comment type="similarity">
    <text evidence="9">Belongs to the dus family.</text>
</comment>
<evidence type="ECO:0000256" key="12">
    <source>
        <dbReference type="SAM" id="MobiDB-lite"/>
    </source>
</evidence>
<evidence type="ECO:0000256" key="11">
    <source>
        <dbReference type="PIRSR" id="PIRSR006621-2"/>
    </source>
</evidence>